<dbReference type="Proteomes" id="UP001205906">
    <property type="component" value="Unassembled WGS sequence"/>
</dbReference>
<evidence type="ECO:0000313" key="4">
    <source>
        <dbReference type="Proteomes" id="UP001205906"/>
    </source>
</evidence>
<dbReference type="InterPro" id="IPR009742">
    <property type="entry name" value="Curlin_rpt"/>
</dbReference>
<reference evidence="3 4" key="1">
    <citation type="submission" date="2022-06" db="EMBL/GenBank/DDBJ databases">
        <title>Mesorhizobium sp. strain RP14 Genome sequencing and assembly.</title>
        <authorList>
            <person name="Kim I."/>
        </authorList>
    </citation>
    <scope>NUCLEOTIDE SEQUENCE [LARGE SCALE GENOMIC DNA]</scope>
    <source>
        <strain evidence="4">RP14(2022)</strain>
    </source>
</reference>
<protein>
    <recommendedName>
        <fullName evidence="5">Curlin</fullName>
    </recommendedName>
</protein>
<organism evidence="3 4">
    <name type="scientific">Mesorhizobium liriopis</name>
    <dbReference type="NCBI Taxonomy" id="2953882"/>
    <lineage>
        <taxon>Bacteria</taxon>
        <taxon>Pseudomonadati</taxon>
        <taxon>Pseudomonadota</taxon>
        <taxon>Alphaproteobacteria</taxon>
        <taxon>Hyphomicrobiales</taxon>
        <taxon>Phyllobacteriaceae</taxon>
        <taxon>Mesorhizobium</taxon>
    </lineage>
</organism>
<sequence>MHRFIARELQILQFEEIESKPSNLADNFDIIARTPPTGGPMKNTSLVAFASTLLLGIHSAHAEDFSSAYISQIDTSSFSRSVISTQDIMKPAFEVTSSLRALTPSSGNLGLVDQVGEFNASSIMQSGSGNVGLIRQIGASNTASIQQFGIGHAAMVAQQGRGNVAMIVQH</sequence>
<keyword evidence="2" id="KW-0732">Signal</keyword>
<comment type="similarity">
    <text evidence="1">Belongs to the CsgA/CsgB family.</text>
</comment>
<proteinExistence type="inferred from homology"/>
<name>A0ABT1C833_9HYPH</name>
<evidence type="ECO:0008006" key="5">
    <source>
        <dbReference type="Google" id="ProtNLM"/>
    </source>
</evidence>
<evidence type="ECO:0000256" key="1">
    <source>
        <dbReference type="ARBA" id="ARBA00009766"/>
    </source>
</evidence>
<keyword evidence="4" id="KW-1185">Reference proteome</keyword>
<dbReference type="Pfam" id="PF07012">
    <property type="entry name" value="Curlin_rpt"/>
    <property type="match status" value="1"/>
</dbReference>
<evidence type="ECO:0000256" key="2">
    <source>
        <dbReference type="ARBA" id="ARBA00022729"/>
    </source>
</evidence>
<comment type="caution">
    <text evidence="3">The sequence shown here is derived from an EMBL/GenBank/DDBJ whole genome shotgun (WGS) entry which is preliminary data.</text>
</comment>
<dbReference type="EMBL" id="JAMXQS010000005">
    <property type="protein sequence ID" value="MCO6050136.1"/>
    <property type="molecule type" value="Genomic_DNA"/>
</dbReference>
<gene>
    <name evidence="3" type="ORF">NGM99_10060</name>
</gene>
<dbReference type="RefSeq" id="WP_252818522.1">
    <property type="nucleotide sequence ID" value="NZ_JAMXQS010000005.1"/>
</dbReference>
<accession>A0ABT1C833</accession>
<evidence type="ECO:0000313" key="3">
    <source>
        <dbReference type="EMBL" id="MCO6050136.1"/>
    </source>
</evidence>